<evidence type="ECO:0000256" key="4">
    <source>
        <dbReference type="ARBA" id="ARBA00023237"/>
    </source>
</evidence>
<comment type="subcellular location">
    <subcellularLocation>
        <location evidence="6">Cell outer membrane</location>
        <topology evidence="6">Lipid-anchor</topology>
    </subcellularLocation>
</comment>
<evidence type="ECO:0000256" key="1">
    <source>
        <dbReference type="ARBA" id="ARBA00022729"/>
    </source>
</evidence>
<dbReference type="GO" id="GO:1990063">
    <property type="term" value="C:Bam protein complex"/>
    <property type="evidence" value="ECO:0007669"/>
    <property type="project" value="TreeGrafter"/>
</dbReference>
<dbReference type="Gene3D" id="1.25.40.10">
    <property type="entry name" value="Tetratricopeptide repeat domain"/>
    <property type="match status" value="1"/>
</dbReference>
<reference evidence="11 12" key="2">
    <citation type="submission" date="2017-07" db="EMBL/GenBank/DDBJ databases">
        <title>Candidatus Dactylopiibacterium carminicum, a nitrogen-fixing symbiont of the cochineal insect Dactylopius coccus and Dactylopius opuntiae (Hemiptera: Coccoidea: Dactylopiidae).</title>
        <authorList>
            <person name="Vera A."/>
        </authorList>
    </citation>
    <scope>NUCLEOTIDE SEQUENCE [LARGE SCALE GENOMIC DNA]</scope>
    <source>
        <strain evidence="11 12">NFDCM</strain>
    </source>
</reference>
<keyword evidence="3 6" id="KW-0564">Palmitate</keyword>
<dbReference type="InterPro" id="IPR019734">
    <property type="entry name" value="TPR_rpt"/>
</dbReference>
<proteinExistence type="inferred from homology"/>
<dbReference type="OrthoDB" id="9779191at2"/>
<evidence type="ECO:0000259" key="9">
    <source>
        <dbReference type="Pfam" id="PF13525"/>
    </source>
</evidence>
<keyword evidence="13" id="KW-1185">Reference proteome</keyword>
<dbReference type="HAMAP" id="MF_00922">
    <property type="entry name" value="OM_assembly_BamD"/>
    <property type="match status" value="1"/>
</dbReference>
<evidence type="ECO:0000256" key="2">
    <source>
        <dbReference type="ARBA" id="ARBA00023136"/>
    </source>
</evidence>
<evidence type="ECO:0000256" key="6">
    <source>
        <dbReference type="HAMAP-Rule" id="MF_00922"/>
    </source>
</evidence>
<comment type="similarity">
    <text evidence="6">Belongs to the BamD family.</text>
</comment>
<dbReference type="PROSITE" id="PS50005">
    <property type="entry name" value="TPR"/>
    <property type="match status" value="1"/>
</dbReference>
<sequence length="253" mass="28881">MSKLTLRRVPFVLALCLLTACSSTPPAPAATDPQVAYRQAKEQLDGGLFEDAIKSYEQLEARFPYGRYAQQAQLDIAYAYFRQGEAESALAACDRFIRLYPNHPNADYAYYLKGRVYENDRIDSWFSFLPQQPLSERDSTAINNAFETYRLLSTRFPNSRYAVDVQERMRNLVEALATHNLNTANYYLARRAPLAAANRAQEIITRFPQSKQVEDALVVMVRAYRDLQLTDLASDAERVLRQNYPNNRLVTGG</sequence>
<comment type="subunit">
    <text evidence="6">Part of the Bam complex.</text>
</comment>
<feature type="chain" id="PRO_5013411856" description="Outer membrane protein assembly factor BamD" evidence="8">
    <location>
        <begin position="30"/>
        <end position="253"/>
    </location>
</feature>
<evidence type="ECO:0000256" key="5">
    <source>
        <dbReference type="ARBA" id="ARBA00023288"/>
    </source>
</evidence>
<dbReference type="Pfam" id="PF13525">
    <property type="entry name" value="YfiO"/>
    <property type="match status" value="1"/>
</dbReference>
<dbReference type="Proteomes" id="UP000623509">
    <property type="component" value="Unassembled WGS sequence"/>
</dbReference>
<dbReference type="InterPro" id="IPR017689">
    <property type="entry name" value="BamD"/>
</dbReference>
<name>A0A272EU79_9RHOO</name>
<dbReference type="InterPro" id="IPR039565">
    <property type="entry name" value="BamD-like"/>
</dbReference>
<dbReference type="GO" id="GO:0043165">
    <property type="term" value="P:Gram-negative-bacterium-type cell outer membrane assembly"/>
    <property type="evidence" value="ECO:0007669"/>
    <property type="project" value="UniProtKB-UniRule"/>
</dbReference>
<evidence type="ECO:0000256" key="7">
    <source>
        <dbReference type="PROSITE-ProRule" id="PRU00339"/>
    </source>
</evidence>
<reference evidence="10 13" key="1">
    <citation type="submission" date="2016-08" db="EMBL/GenBank/DDBJ databases">
        <title>Candidatus Dactylopiibacterium carminicum genome sequence.</title>
        <authorList>
            <person name="Ramirez-Puebla S.T."/>
            <person name="Ormeno-Orrillo E."/>
            <person name="Vera-Ponce De Leon A."/>
            <person name="Luis L."/>
            <person name="Sanchez-Flores A."/>
            <person name="Monica R."/>
            <person name="Martinez-Romero E."/>
        </authorList>
    </citation>
    <scope>NUCLEOTIDE SEQUENCE [LARGE SCALE GENOMIC DNA]</scope>
    <source>
        <strain evidence="10">END1</strain>
    </source>
</reference>
<comment type="caution">
    <text evidence="11">The sequence shown here is derived from an EMBL/GenBank/DDBJ whole genome shotgun (WGS) entry which is preliminary data.</text>
</comment>
<dbReference type="AlphaFoldDB" id="A0A272EU79"/>
<keyword evidence="2 6" id="KW-0472">Membrane</keyword>
<evidence type="ECO:0000313" key="12">
    <source>
        <dbReference type="Proteomes" id="UP000216107"/>
    </source>
</evidence>
<dbReference type="PANTHER" id="PTHR37423">
    <property type="entry name" value="SOLUBLE LYTIC MUREIN TRANSGLYCOSYLASE-RELATED"/>
    <property type="match status" value="1"/>
</dbReference>
<keyword evidence="4 6" id="KW-0998">Cell outer membrane</keyword>
<dbReference type="PANTHER" id="PTHR37423:SF1">
    <property type="entry name" value="OUTER MEMBRANE PROTEIN ASSEMBLY FACTOR BAMD"/>
    <property type="match status" value="1"/>
</dbReference>
<dbReference type="SUPFAM" id="SSF48452">
    <property type="entry name" value="TPR-like"/>
    <property type="match status" value="1"/>
</dbReference>
<keyword evidence="1 6" id="KW-0732">Signal</keyword>
<evidence type="ECO:0000313" key="10">
    <source>
        <dbReference type="EMBL" id="KAF7599722.1"/>
    </source>
</evidence>
<dbReference type="NCBIfam" id="TIGR03302">
    <property type="entry name" value="OM_YfiO"/>
    <property type="match status" value="1"/>
</dbReference>
<feature type="repeat" description="TPR" evidence="7">
    <location>
        <begin position="70"/>
        <end position="103"/>
    </location>
</feature>
<dbReference type="InterPro" id="IPR011990">
    <property type="entry name" value="TPR-like_helical_dom_sf"/>
</dbReference>
<protein>
    <recommendedName>
        <fullName evidence="6">Outer membrane protein assembly factor BamD</fullName>
    </recommendedName>
</protein>
<feature type="domain" description="Outer membrane lipoprotein BamD-like" evidence="9">
    <location>
        <begin position="31"/>
        <end position="237"/>
    </location>
</feature>
<dbReference type="EMBL" id="NMRN01000014">
    <property type="protein sequence ID" value="PAS93658.1"/>
    <property type="molecule type" value="Genomic_DNA"/>
</dbReference>
<comment type="function">
    <text evidence="6">Part of the outer membrane protein assembly complex, which is involved in assembly and insertion of beta-barrel proteins into the outer membrane.</text>
</comment>
<keyword evidence="5 6" id="KW-0449">Lipoprotein</keyword>
<accession>A0A272EU79</accession>
<evidence type="ECO:0000256" key="8">
    <source>
        <dbReference type="SAM" id="SignalP"/>
    </source>
</evidence>
<dbReference type="GO" id="GO:0051205">
    <property type="term" value="P:protein insertion into membrane"/>
    <property type="evidence" value="ECO:0007669"/>
    <property type="project" value="UniProtKB-UniRule"/>
</dbReference>
<evidence type="ECO:0000313" key="11">
    <source>
        <dbReference type="EMBL" id="PAS93658.1"/>
    </source>
</evidence>
<gene>
    <name evidence="6" type="primary">bamD</name>
    <name evidence="10" type="ORF">BGI27_06465</name>
    <name evidence="11" type="ORF">CGU29_06905</name>
</gene>
<dbReference type="EMBL" id="MDUX01000015">
    <property type="protein sequence ID" value="KAF7599722.1"/>
    <property type="molecule type" value="Genomic_DNA"/>
</dbReference>
<dbReference type="Proteomes" id="UP000216107">
    <property type="component" value="Unassembled WGS sequence"/>
</dbReference>
<feature type="signal peptide" evidence="8">
    <location>
        <begin position="1"/>
        <end position="29"/>
    </location>
</feature>
<dbReference type="RefSeq" id="WP_095524091.1">
    <property type="nucleotide sequence ID" value="NZ_MDUX01000015.1"/>
</dbReference>
<dbReference type="PROSITE" id="PS51257">
    <property type="entry name" value="PROKAR_LIPOPROTEIN"/>
    <property type="match status" value="1"/>
</dbReference>
<evidence type="ECO:0000313" key="13">
    <source>
        <dbReference type="Proteomes" id="UP000623509"/>
    </source>
</evidence>
<evidence type="ECO:0000256" key="3">
    <source>
        <dbReference type="ARBA" id="ARBA00023139"/>
    </source>
</evidence>
<dbReference type="CDD" id="cd15830">
    <property type="entry name" value="BamD"/>
    <property type="match status" value="1"/>
</dbReference>
<keyword evidence="7" id="KW-0802">TPR repeat</keyword>
<organism evidence="11 12">
    <name type="scientific">Candidatus Dactylopiibacterium carminicum</name>
    <dbReference type="NCBI Taxonomy" id="857335"/>
    <lineage>
        <taxon>Bacteria</taxon>
        <taxon>Pseudomonadati</taxon>
        <taxon>Pseudomonadota</taxon>
        <taxon>Betaproteobacteria</taxon>
        <taxon>Rhodocyclales</taxon>
        <taxon>Rhodocyclaceae</taxon>
        <taxon>Candidatus Dactylopiibacterium</taxon>
    </lineage>
</organism>